<dbReference type="EMBL" id="VBWP01000004">
    <property type="protein sequence ID" value="TLG74280.1"/>
    <property type="molecule type" value="Genomic_DNA"/>
</dbReference>
<name>A0A5R8QDC0_9FIRM</name>
<dbReference type="PANTHER" id="PTHR19288">
    <property type="entry name" value="4-NITROPHENYLPHOSPHATASE-RELATED"/>
    <property type="match status" value="1"/>
</dbReference>
<dbReference type="InterPro" id="IPR023214">
    <property type="entry name" value="HAD_sf"/>
</dbReference>
<dbReference type="FunCoup" id="A0A5R8QDC0">
    <property type="interactions" value="118"/>
</dbReference>
<dbReference type="NCBIfam" id="TIGR01668">
    <property type="entry name" value="YqeG_hyp_ppase"/>
    <property type="match status" value="1"/>
</dbReference>
<comment type="caution">
    <text evidence="1">The sequence shown here is derived from an EMBL/GenBank/DDBJ whole genome shotgun (WGS) entry which is preliminary data.</text>
</comment>
<protein>
    <submittedName>
        <fullName evidence="1">YqeG family HAD IIIA-type phosphatase</fullName>
    </submittedName>
</protein>
<sequence length="166" mass="18943">MFRNFRADYRYPSIYQIPLETISSDGVKYIFTDLDNTLVADGAVETDFQLSNWLAQTKLLGLEVVIISNNKSEQRVADFANPNNLAYRYRSGKPSPDVFYEMMDKYDIEVEEAIMIGDRITTDIFGANRAGLTTILVEPVDPKEPFGIRCMRIIENILAKLTKEDV</sequence>
<accession>A0A5R8QDC0</accession>
<reference evidence="1 2" key="1">
    <citation type="submission" date="2019-05" db="EMBL/GenBank/DDBJ databases">
        <title>Culicoidintestinum kansasii gen. nov., sp. nov. from the gastrointestinal tract of the biting midge, Culicoides sonorensis.</title>
        <authorList>
            <person name="Neupane S."/>
            <person name="Ghosh A."/>
            <person name="Gunther S."/>
            <person name="Martin K."/>
            <person name="Zurek L."/>
        </authorList>
    </citation>
    <scope>NUCLEOTIDE SEQUENCE [LARGE SCALE GENOMIC DNA]</scope>
    <source>
        <strain evidence="1 2">CS-1</strain>
    </source>
</reference>
<evidence type="ECO:0000313" key="2">
    <source>
        <dbReference type="Proteomes" id="UP000306912"/>
    </source>
</evidence>
<dbReference type="InterPro" id="IPR006439">
    <property type="entry name" value="HAD-SF_hydro_IA"/>
</dbReference>
<dbReference type="NCBIfam" id="TIGR01662">
    <property type="entry name" value="HAD-SF-IIIA"/>
    <property type="match status" value="1"/>
</dbReference>
<dbReference type="PANTHER" id="PTHR19288:SF25">
    <property type="entry name" value="PHOSPHATIDYLGLYCEROPHOSPHATASE GEP4, MITOCHONDRIAL"/>
    <property type="match status" value="1"/>
</dbReference>
<organism evidence="1 2">
    <name type="scientific">Culicoidibacter larvae</name>
    <dbReference type="NCBI Taxonomy" id="2579976"/>
    <lineage>
        <taxon>Bacteria</taxon>
        <taxon>Bacillati</taxon>
        <taxon>Bacillota</taxon>
        <taxon>Culicoidibacteria</taxon>
        <taxon>Culicoidibacterales</taxon>
        <taxon>Culicoidibacteraceae</taxon>
        <taxon>Culicoidibacter</taxon>
    </lineage>
</organism>
<dbReference type="InParanoid" id="A0A5R8QDC0"/>
<dbReference type="SUPFAM" id="SSF56784">
    <property type="entry name" value="HAD-like"/>
    <property type="match status" value="1"/>
</dbReference>
<dbReference type="InterPro" id="IPR010021">
    <property type="entry name" value="PGPP1/Gep4"/>
</dbReference>
<dbReference type="RefSeq" id="WP_138190832.1">
    <property type="nucleotide sequence ID" value="NZ_VBWP01000004.1"/>
</dbReference>
<dbReference type="Proteomes" id="UP000306912">
    <property type="component" value="Unassembled WGS sequence"/>
</dbReference>
<dbReference type="AlphaFoldDB" id="A0A5R8QDC0"/>
<dbReference type="NCBIfam" id="TIGR01549">
    <property type="entry name" value="HAD-SF-IA-v1"/>
    <property type="match status" value="1"/>
</dbReference>
<proteinExistence type="predicted"/>
<dbReference type="GO" id="GO:0005737">
    <property type="term" value="C:cytoplasm"/>
    <property type="evidence" value="ECO:0007669"/>
    <property type="project" value="TreeGrafter"/>
</dbReference>
<dbReference type="GO" id="GO:0008962">
    <property type="term" value="F:phosphatidylglycerophosphatase activity"/>
    <property type="evidence" value="ECO:0007669"/>
    <property type="project" value="InterPro"/>
</dbReference>
<dbReference type="Pfam" id="PF13242">
    <property type="entry name" value="Hydrolase_like"/>
    <property type="match status" value="1"/>
</dbReference>
<dbReference type="OrthoDB" id="9787572at2"/>
<evidence type="ECO:0000313" key="1">
    <source>
        <dbReference type="EMBL" id="TLG74280.1"/>
    </source>
</evidence>
<gene>
    <name evidence="1" type="ORF">FEZ08_06125</name>
</gene>
<dbReference type="InterPro" id="IPR006549">
    <property type="entry name" value="HAD-SF_hydro_IIIA"/>
</dbReference>
<dbReference type="InterPro" id="IPR036412">
    <property type="entry name" value="HAD-like_sf"/>
</dbReference>
<keyword evidence="2" id="KW-1185">Reference proteome</keyword>
<dbReference type="Gene3D" id="3.40.50.1000">
    <property type="entry name" value="HAD superfamily/HAD-like"/>
    <property type="match status" value="1"/>
</dbReference>